<dbReference type="GO" id="GO:0005737">
    <property type="term" value="C:cytoplasm"/>
    <property type="evidence" value="ECO:0007669"/>
    <property type="project" value="TreeGrafter"/>
</dbReference>
<proteinExistence type="inferred from homology"/>
<protein>
    <submittedName>
        <fullName evidence="3">Metallophosphatase family protein</fullName>
    </submittedName>
</protein>
<reference evidence="3" key="1">
    <citation type="submission" date="2022-07" db="EMBL/GenBank/DDBJ databases">
        <authorList>
            <person name="Li W.-J."/>
            <person name="Deng Q.-Q."/>
        </authorList>
    </citation>
    <scope>NUCLEOTIDE SEQUENCE</scope>
    <source>
        <strain evidence="3">SYSU M60031</strain>
    </source>
</reference>
<keyword evidence="4" id="KW-1185">Reference proteome</keyword>
<accession>A0AA41X883</accession>
<dbReference type="PANTHER" id="PTHR42850">
    <property type="entry name" value="METALLOPHOSPHOESTERASE"/>
    <property type="match status" value="1"/>
</dbReference>
<comment type="caution">
    <text evidence="3">The sequence shown here is derived from an EMBL/GenBank/DDBJ whole genome shotgun (WGS) entry which is preliminary data.</text>
</comment>
<evidence type="ECO:0000256" key="1">
    <source>
        <dbReference type="ARBA" id="ARBA00008950"/>
    </source>
</evidence>
<evidence type="ECO:0000259" key="2">
    <source>
        <dbReference type="Pfam" id="PF12850"/>
    </source>
</evidence>
<dbReference type="RefSeq" id="WP_254760617.1">
    <property type="nucleotide sequence ID" value="NZ_JANCLT010000013.1"/>
</dbReference>
<dbReference type="InterPro" id="IPR050126">
    <property type="entry name" value="Ap4A_hydrolase"/>
</dbReference>
<dbReference type="Pfam" id="PF12850">
    <property type="entry name" value="Metallophos_2"/>
    <property type="match status" value="1"/>
</dbReference>
<dbReference type="GO" id="GO:0016791">
    <property type="term" value="F:phosphatase activity"/>
    <property type="evidence" value="ECO:0007669"/>
    <property type="project" value="TreeGrafter"/>
</dbReference>
<dbReference type="InterPro" id="IPR029052">
    <property type="entry name" value="Metallo-depent_PP-like"/>
</dbReference>
<dbReference type="AlphaFoldDB" id="A0AA41X883"/>
<organism evidence="3 4">
    <name type="scientific">Ectobacillus ponti</name>
    <dbReference type="NCBI Taxonomy" id="2961894"/>
    <lineage>
        <taxon>Bacteria</taxon>
        <taxon>Bacillati</taxon>
        <taxon>Bacillota</taxon>
        <taxon>Bacilli</taxon>
        <taxon>Bacillales</taxon>
        <taxon>Bacillaceae</taxon>
        <taxon>Ectobacillus</taxon>
    </lineage>
</organism>
<dbReference type="InterPro" id="IPR011152">
    <property type="entry name" value="Pesterase_MJ0912"/>
</dbReference>
<dbReference type="Gene3D" id="3.60.21.10">
    <property type="match status" value="1"/>
</dbReference>
<evidence type="ECO:0000313" key="4">
    <source>
        <dbReference type="Proteomes" id="UP001156102"/>
    </source>
</evidence>
<name>A0AA41X883_9BACI</name>
<dbReference type="InterPro" id="IPR024654">
    <property type="entry name" value="Calcineurin-like_PHP_lpxH"/>
</dbReference>
<feature type="domain" description="Calcineurin-like phosphoesterase" evidence="2">
    <location>
        <begin position="1"/>
        <end position="204"/>
    </location>
</feature>
<dbReference type="CDD" id="cd00838">
    <property type="entry name" value="MPP_superfamily"/>
    <property type="match status" value="1"/>
</dbReference>
<dbReference type="EMBL" id="JANCLT010000013">
    <property type="protein sequence ID" value="MCP8970694.1"/>
    <property type="molecule type" value="Genomic_DNA"/>
</dbReference>
<dbReference type="PIRSF" id="PIRSF000883">
    <property type="entry name" value="Pesterase_MJ0912"/>
    <property type="match status" value="1"/>
</dbReference>
<sequence>MRFAVMTDVHGNAPALRAALREIDALAVAHIFCLGDMIGIGPDTNEVLELLFARSDVSMITGNHDESVLALIQGQEHPPSHAHVKAHHQWIAERLQPEFVPGLAALPRRIEQNMAGHAVLFTHYHIAPEKYNAPISADPFSPIAEPGLTQLQQLFHGCRQRLVCFGHHHPQHFFQGNGQTYLNPGSLGCHNKPAARYAIVEMTESGPTVDLREAIYDNTTFLASYETLEVPDREFILRIFHGGQM</sequence>
<dbReference type="SUPFAM" id="SSF56300">
    <property type="entry name" value="Metallo-dependent phosphatases"/>
    <property type="match status" value="1"/>
</dbReference>
<evidence type="ECO:0000313" key="3">
    <source>
        <dbReference type="EMBL" id="MCP8970694.1"/>
    </source>
</evidence>
<gene>
    <name evidence="3" type="ORF">NK662_19440</name>
</gene>
<comment type="similarity">
    <text evidence="1">Belongs to the metallophosphoesterase superfamily. YfcE family.</text>
</comment>
<dbReference type="PANTHER" id="PTHR42850:SF2">
    <property type="entry name" value="BLL5683 PROTEIN"/>
    <property type="match status" value="1"/>
</dbReference>
<dbReference type="Proteomes" id="UP001156102">
    <property type="component" value="Unassembled WGS sequence"/>
</dbReference>